<dbReference type="InterPro" id="IPR053949">
    <property type="entry name" value="SBE2/SBE22_M"/>
</dbReference>
<evidence type="ECO:0000256" key="6">
    <source>
        <dbReference type="SAM" id="MobiDB-lite"/>
    </source>
</evidence>
<gene>
    <name evidence="10" type="ORF">RNJ44_03588</name>
</gene>
<sequence length="852" mass="96185">MIRPKSAEINSRLGTLPEEQTIPTSRKLAGISSQSKGLLSVNNSSRTSPASTSKSPVMNRSRKNSNISSSSSSGNPKPVGLGLARRPSDNLLQLDDNNSDPLSAMQILASALPQPPRIDPGIRKERPISNDSIITTKSSEIFSTSPSDTNSNISVTTNDSDEASFSVDKSNELSSCATITDHSIGHRVRGQSFTMGENSRDSSFSKLPMNKTFSGTSTHYGNNTSRENNEHILPHHNNRFVNTNGRNHPPFLGNNTSIPNLRPGSDSGSYGMNNITVNPKLYNQSNSTSAVLPSPYMPSKLIMTPSQRYRMRKEQSEHALRDVIKRKEKLYEEQDGMVELQEGDVDGSFIFNVPMSSYSTTSFLTSTRGKEEKSNSNNSITEKSPSLKERPSRSNRESNTSFASTVSNGSALDFFEMPTSPIPGVNRMSDFQYLQETTKHLSSVYVHSSTKLSKSKLSERTASADCLPLEFKEASQNGMEDLLLVSENKIDAVSHTRPSWLPPKDPEEKKLHEREISKTLSMASLDQLERNRDRDSKLIVDETNKQKYVLLLDRDVTRKSSLQSLKKIVWETPIVADCRYSIYDQILQGPARLVTEKYLESFDEIISLSNRVEFTRTKEIEIKKLIQDNIEYKIGGKNGISEDLMLMLKLKSLSQQGILPGDEILFHHFLCDESFENLQQIWDIVNLIQMTCFNETTKEKFDKKIVDKSGLSGSYLLKDDSFKHEFNATCMNSNTWWNVLQRINHPLFMWIIDIIVTANAQSFKNNPIDKSKFESANWEAYKNSNVIINYQIMLSFALNILLNYHFGFNDLKSLADLPDANFCIPMSEDEYLDIDQINSLFINKWRHYYKKL</sequence>
<name>A0ABR4NXC5_9SACH</name>
<feature type="domain" description="SBE2/SBE22 N-terminal" evidence="9">
    <location>
        <begin position="74"/>
        <end position="382"/>
    </location>
</feature>
<dbReference type="InterPro" id="IPR031403">
    <property type="entry name" value="Sbe2/Sbe22_C"/>
</dbReference>
<dbReference type="Proteomes" id="UP001623330">
    <property type="component" value="Unassembled WGS sequence"/>
</dbReference>
<dbReference type="Pfam" id="PF22874">
    <property type="entry name" value="SBE2_M"/>
    <property type="match status" value="1"/>
</dbReference>
<keyword evidence="5" id="KW-0961">Cell wall biogenesis/degradation</keyword>
<evidence type="ECO:0000256" key="4">
    <source>
        <dbReference type="ARBA" id="ARBA00023034"/>
    </source>
</evidence>
<evidence type="ECO:0000313" key="11">
    <source>
        <dbReference type="Proteomes" id="UP001623330"/>
    </source>
</evidence>
<feature type="compositionally biased region" description="Low complexity" evidence="6">
    <location>
        <begin position="64"/>
        <end position="75"/>
    </location>
</feature>
<evidence type="ECO:0000259" key="9">
    <source>
        <dbReference type="Pfam" id="PF22876"/>
    </source>
</evidence>
<evidence type="ECO:0000259" key="8">
    <source>
        <dbReference type="Pfam" id="PF22874"/>
    </source>
</evidence>
<keyword evidence="11" id="KW-1185">Reference proteome</keyword>
<evidence type="ECO:0000259" key="7">
    <source>
        <dbReference type="Pfam" id="PF17076"/>
    </source>
</evidence>
<evidence type="ECO:0000256" key="1">
    <source>
        <dbReference type="ARBA" id="ARBA00004555"/>
    </source>
</evidence>
<reference evidence="10 11" key="1">
    <citation type="submission" date="2024-05" db="EMBL/GenBank/DDBJ databases">
        <title>Long read based assembly of the Candida bracarensis genome reveals expanded adhesin content.</title>
        <authorList>
            <person name="Marcet-Houben M."/>
            <person name="Ksiezopolska E."/>
            <person name="Gabaldon T."/>
        </authorList>
    </citation>
    <scope>NUCLEOTIDE SEQUENCE [LARGE SCALE GENOMIC DNA]</scope>
    <source>
        <strain evidence="10 11">CBM6</strain>
    </source>
</reference>
<feature type="compositionally biased region" description="Low complexity" evidence="6">
    <location>
        <begin position="44"/>
        <end position="56"/>
    </location>
</feature>
<evidence type="ECO:0000313" key="10">
    <source>
        <dbReference type="EMBL" id="KAL3233548.1"/>
    </source>
</evidence>
<feature type="compositionally biased region" description="Polar residues" evidence="6">
    <location>
        <begin position="31"/>
        <end position="43"/>
    </location>
</feature>
<dbReference type="InterPro" id="IPR053948">
    <property type="entry name" value="SBE2/SBE22_N"/>
</dbReference>
<feature type="domain" description="Sbe2/Sbe22 C-terminal" evidence="7">
    <location>
        <begin position="539"/>
        <end position="851"/>
    </location>
</feature>
<dbReference type="EMBL" id="JBEVYD010000004">
    <property type="protein sequence ID" value="KAL3233548.1"/>
    <property type="molecule type" value="Genomic_DNA"/>
</dbReference>
<feature type="region of interest" description="Disordered" evidence="6">
    <location>
        <begin position="364"/>
        <end position="404"/>
    </location>
</feature>
<organism evidence="10 11">
    <name type="scientific">Nakaseomyces bracarensis</name>
    <dbReference type="NCBI Taxonomy" id="273131"/>
    <lineage>
        <taxon>Eukaryota</taxon>
        <taxon>Fungi</taxon>
        <taxon>Dikarya</taxon>
        <taxon>Ascomycota</taxon>
        <taxon>Saccharomycotina</taxon>
        <taxon>Saccharomycetes</taxon>
        <taxon>Saccharomycetales</taxon>
        <taxon>Saccharomycetaceae</taxon>
        <taxon>Nakaseomyces</taxon>
    </lineage>
</organism>
<feature type="domain" description="SBE2/SBE22 middle" evidence="8">
    <location>
        <begin position="410"/>
        <end position="533"/>
    </location>
</feature>
<keyword evidence="4" id="KW-0333">Golgi apparatus</keyword>
<comment type="caution">
    <text evidence="10">The sequence shown here is derived from an EMBL/GenBank/DDBJ whole genome shotgun (WGS) entry which is preliminary data.</text>
</comment>
<feature type="compositionally biased region" description="Low complexity" evidence="6">
    <location>
        <begin position="89"/>
        <end position="99"/>
    </location>
</feature>
<comment type="subcellular location">
    <subcellularLocation>
        <location evidence="1">Golgi apparatus</location>
    </subcellularLocation>
</comment>
<accession>A0ABR4NXC5</accession>
<dbReference type="Pfam" id="PF22876">
    <property type="entry name" value="SBE2_N"/>
    <property type="match status" value="1"/>
</dbReference>
<feature type="compositionally biased region" description="Polar residues" evidence="6">
    <location>
        <begin position="375"/>
        <end position="384"/>
    </location>
</feature>
<feature type="compositionally biased region" description="Basic and acidic residues" evidence="6">
    <location>
        <begin position="385"/>
        <end position="396"/>
    </location>
</feature>
<keyword evidence="2" id="KW-0813">Transport</keyword>
<proteinExistence type="predicted"/>
<evidence type="ECO:0000256" key="2">
    <source>
        <dbReference type="ARBA" id="ARBA00022448"/>
    </source>
</evidence>
<keyword evidence="3" id="KW-0653">Protein transport</keyword>
<evidence type="ECO:0000256" key="5">
    <source>
        <dbReference type="ARBA" id="ARBA00023316"/>
    </source>
</evidence>
<dbReference type="Pfam" id="PF17076">
    <property type="entry name" value="SBE2_C"/>
    <property type="match status" value="1"/>
</dbReference>
<protein>
    <submittedName>
        <fullName evidence="10">Protein SBE2</fullName>
    </submittedName>
</protein>
<feature type="region of interest" description="Disordered" evidence="6">
    <location>
        <begin position="1"/>
        <end position="99"/>
    </location>
</feature>
<evidence type="ECO:0000256" key="3">
    <source>
        <dbReference type="ARBA" id="ARBA00022927"/>
    </source>
</evidence>